<dbReference type="RefSeq" id="WP_008305452.1">
    <property type="nucleotide sequence ID" value="NZ_BMZC01000028.1"/>
</dbReference>
<dbReference type="PANTHER" id="PTHR43767:SF7">
    <property type="entry name" value="MEDIUM_LONG-CHAIN-FATTY-ACID--COA LIGASE FADD8"/>
    <property type="match status" value="1"/>
</dbReference>
<feature type="domain" description="AMP-binding enzyme C-terminal" evidence="4">
    <location>
        <begin position="433"/>
        <end position="508"/>
    </location>
</feature>
<dbReference type="InterPro" id="IPR042099">
    <property type="entry name" value="ANL_N_sf"/>
</dbReference>
<gene>
    <name evidence="5" type="ORF">GCM10011274_47140</name>
</gene>
<sequence length="527" mass="59749">MKVNFSSQFQSIVDKWGDLEAIVNVERDRRFTYREFHLVTNKIVNMLSTTFGMERNDRFVNILDNDNMALFHFPTIFKSHFTGAFTNSRDAIAEHEWQIEYSKPKVVFIENMHLATHLEMLIGHGIKVVCMDPIPSEFEGNDNLFYLWDLLAQVSDENPNMEIDDREHQSIIRFTGGTTGKGKPAVYCADNWLGLRDTLYALDEACFDTNTRMQHIAPISHGSGMFLVPTFFSGGCNITLNEPDLVKYCQTIETEKSTHAFLVPTILYRMLEIPEVQDVDFSTMQNMYYGAAPMSPAKLKLLQKKFGNIFIQAYGSTEHFAIALSLSKSDHLCENGDDKHLSSAGRVTAGVEVEIMDDDGEPVKRGEIGEFWLRSRGVCLGYLDNPEKTAEEFYDGYWKSGDMGYKDENGYIYLVDRKKDMIISGGFNIYATEVEAAINAHNAIFMSAVVGIPHEEWGEAVHAEVMLREGEQVSEQELIAFVKESLGSYKSPKSIVIVDQLPLTVVGKVLRKDVRKKYWENSDRAVG</sequence>
<name>A0A8H9IHN8_9ALTE</name>
<dbReference type="Pfam" id="PF00501">
    <property type="entry name" value="AMP-binding"/>
    <property type="match status" value="1"/>
</dbReference>
<comment type="similarity">
    <text evidence="1">Belongs to the ATP-dependent AMP-binding enzyme family.</text>
</comment>
<dbReference type="FunFam" id="3.30.300.30:FF:000008">
    <property type="entry name" value="2,3-dihydroxybenzoate-AMP ligase"/>
    <property type="match status" value="1"/>
</dbReference>
<evidence type="ECO:0000313" key="5">
    <source>
        <dbReference type="EMBL" id="GGZ84257.1"/>
    </source>
</evidence>
<reference evidence="5" key="2">
    <citation type="submission" date="2020-09" db="EMBL/GenBank/DDBJ databases">
        <authorList>
            <person name="Sun Q."/>
            <person name="Kim S."/>
        </authorList>
    </citation>
    <scope>NUCLEOTIDE SEQUENCE</scope>
    <source>
        <strain evidence="5">KCTC 32337</strain>
    </source>
</reference>
<keyword evidence="2 5" id="KW-0436">Ligase</keyword>
<evidence type="ECO:0000256" key="2">
    <source>
        <dbReference type="ARBA" id="ARBA00022598"/>
    </source>
</evidence>
<dbReference type="InterPro" id="IPR025110">
    <property type="entry name" value="AMP-bd_C"/>
</dbReference>
<dbReference type="Gene3D" id="3.30.300.30">
    <property type="match status" value="1"/>
</dbReference>
<dbReference type="Pfam" id="PF13193">
    <property type="entry name" value="AMP-binding_C"/>
    <property type="match status" value="1"/>
</dbReference>
<evidence type="ECO:0000259" key="4">
    <source>
        <dbReference type="Pfam" id="PF13193"/>
    </source>
</evidence>
<dbReference type="InterPro" id="IPR050237">
    <property type="entry name" value="ATP-dep_AMP-bd_enzyme"/>
</dbReference>
<dbReference type="GO" id="GO:0016877">
    <property type="term" value="F:ligase activity, forming carbon-sulfur bonds"/>
    <property type="evidence" value="ECO:0007669"/>
    <property type="project" value="UniProtKB-ARBA"/>
</dbReference>
<dbReference type="AlphaFoldDB" id="A0A8H9IHN8"/>
<comment type="caution">
    <text evidence="5">The sequence shown here is derived from an EMBL/GenBank/DDBJ whole genome shotgun (WGS) entry which is preliminary data.</text>
</comment>
<proteinExistence type="inferred from homology"/>
<dbReference type="EMBL" id="BMZC01000028">
    <property type="protein sequence ID" value="GGZ84257.1"/>
    <property type="molecule type" value="Genomic_DNA"/>
</dbReference>
<evidence type="ECO:0000256" key="1">
    <source>
        <dbReference type="ARBA" id="ARBA00006432"/>
    </source>
</evidence>
<dbReference type="Proteomes" id="UP000622604">
    <property type="component" value="Unassembled WGS sequence"/>
</dbReference>
<dbReference type="InterPro" id="IPR000873">
    <property type="entry name" value="AMP-dep_synth/lig_dom"/>
</dbReference>
<dbReference type="SUPFAM" id="SSF56801">
    <property type="entry name" value="Acetyl-CoA synthetase-like"/>
    <property type="match status" value="1"/>
</dbReference>
<evidence type="ECO:0000259" key="3">
    <source>
        <dbReference type="Pfam" id="PF00501"/>
    </source>
</evidence>
<evidence type="ECO:0000313" key="6">
    <source>
        <dbReference type="Proteomes" id="UP000622604"/>
    </source>
</evidence>
<protein>
    <submittedName>
        <fullName evidence="5">Ligase</fullName>
    </submittedName>
</protein>
<accession>A0A8H9IHN8</accession>
<feature type="domain" description="AMP-dependent synthetase/ligase" evidence="3">
    <location>
        <begin position="12"/>
        <end position="383"/>
    </location>
</feature>
<dbReference type="InterPro" id="IPR045851">
    <property type="entry name" value="AMP-bd_C_sf"/>
</dbReference>
<reference evidence="5" key="1">
    <citation type="journal article" date="2014" name="Int. J. Syst. Evol. Microbiol.">
        <title>Complete genome sequence of Corynebacterium casei LMG S-19264T (=DSM 44701T), isolated from a smear-ripened cheese.</title>
        <authorList>
            <consortium name="US DOE Joint Genome Institute (JGI-PGF)"/>
            <person name="Walter F."/>
            <person name="Albersmeier A."/>
            <person name="Kalinowski J."/>
            <person name="Ruckert C."/>
        </authorList>
    </citation>
    <scope>NUCLEOTIDE SEQUENCE</scope>
    <source>
        <strain evidence="5">KCTC 32337</strain>
    </source>
</reference>
<dbReference type="Gene3D" id="3.40.50.12780">
    <property type="entry name" value="N-terminal domain of ligase-like"/>
    <property type="match status" value="1"/>
</dbReference>
<organism evidence="5 6">
    <name type="scientific">Paraglaciecola chathamensis</name>
    <dbReference type="NCBI Taxonomy" id="368405"/>
    <lineage>
        <taxon>Bacteria</taxon>
        <taxon>Pseudomonadati</taxon>
        <taxon>Pseudomonadota</taxon>
        <taxon>Gammaproteobacteria</taxon>
        <taxon>Alteromonadales</taxon>
        <taxon>Alteromonadaceae</taxon>
        <taxon>Paraglaciecola</taxon>
    </lineage>
</organism>
<dbReference type="PANTHER" id="PTHR43767">
    <property type="entry name" value="LONG-CHAIN-FATTY-ACID--COA LIGASE"/>
    <property type="match status" value="1"/>
</dbReference>